<keyword evidence="1" id="KW-0472">Membrane</keyword>
<accession>A0ABS4DKP9</accession>
<keyword evidence="3" id="KW-1185">Reference proteome</keyword>
<protein>
    <submittedName>
        <fullName evidence="2">Uncharacterized protein</fullName>
    </submittedName>
</protein>
<evidence type="ECO:0000256" key="1">
    <source>
        <dbReference type="SAM" id="Phobius"/>
    </source>
</evidence>
<evidence type="ECO:0000313" key="3">
    <source>
        <dbReference type="Proteomes" id="UP000823790"/>
    </source>
</evidence>
<gene>
    <name evidence="2" type="ORF">J7I44_04915</name>
</gene>
<feature type="transmembrane region" description="Helical" evidence="1">
    <location>
        <begin position="12"/>
        <end position="32"/>
    </location>
</feature>
<keyword evidence="1" id="KW-1133">Transmembrane helix</keyword>
<dbReference type="EMBL" id="JAGJRS010000010">
    <property type="protein sequence ID" value="MBP1473629.1"/>
    <property type="molecule type" value="Genomic_DNA"/>
</dbReference>
<keyword evidence="1" id="KW-0812">Transmembrane</keyword>
<dbReference type="Proteomes" id="UP000823790">
    <property type="component" value="Unassembled WGS sequence"/>
</dbReference>
<reference evidence="2 3" key="1">
    <citation type="submission" date="2021-04" db="EMBL/GenBank/DDBJ databases">
        <authorList>
            <person name="Huq M.A."/>
        </authorList>
    </citation>
    <scope>NUCLEOTIDE SEQUENCE [LARGE SCALE GENOMIC DNA]</scope>
    <source>
        <strain evidence="2 3">MAH-13</strain>
    </source>
</reference>
<sequence>MAIISTNNRSWYAAYSVLASYLMLCVLFVFVAPTSYEPSLPFSRSLAALSSIPSVVAFNVDAMWATFLPALFAFSKVAPVKLKANANQSDIPAAVLGFVLFSCIAMALIGYGTLAKVDATSTTKAAAMAAWAARSKIGLVCVSAFYFSSSLCMAWIGFVACPRSYQMLLSDRSNISSKRTR</sequence>
<organism evidence="2 3">
    <name type="scientific">Frateuria flava</name>
    <dbReference type="NCBI Taxonomy" id="2821489"/>
    <lineage>
        <taxon>Bacteria</taxon>
        <taxon>Pseudomonadati</taxon>
        <taxon>Pseudomonadota</taxon>
        <taxon>Gammaproteobacteria</taxon>
        <taxon>Lysobacterales</taxon>
        <taxon>Rhodanobacteraceae</taxon>
        <taxon>Frateuria</taxon>
    </lineage>
</organism>
<comment type="caution">
    <text evidence="2">The sequence shown here is derived from an EMBL/GenBank/DDBJ whole genome shotgun (WGS) entry which is preliminary data.</text>
</comment>
<feature type="transmembrane region" description="Helical" evidence="1">
    <location>
        <begin position="137"/>
        <end position="160"/>
    </location>
</feature>
<evidence type="ECO:0000313" key="2">
    <source>
        <dbReference type="EMBL" id="MBP1473629.1"/>
    </source>
</evidence>
<proteinExistence type="predicted"/>
<feature type="transmembrane region" description="Helical" evidence="1">
    <location>
        <begin position="52"/>
        <end position="74"/>
    </location>
</feature>
<feature type="transmembrane region" description="Helical" evidence="1">
    <location>
        <begin position="95"/>
        <end position="117"/>
    </location>
</feature>
<name>A0ABS4DKP9_9GAMM</name>
<dbReference type="RefSeq" id="WP_209616716.1">
    <property type="nucleotide sequence ID" value="NZ_JAGJRS010000010.1"/>
</dbReference>